<dbReference type="InterPro" id="IPR023214">
    <property type="entry name" value="HAD_sf"/>
</dbReference>
<dbReference type="InterPro" id="IPR023198">
    <property type="entry name" value="PGP-like_dom2"/>
</dbReference>
<keyword evidence="3" id="KW-0479">Metal-binding</keyword>
<evidence type="ECO:0000313" key="5">
    <source>
        <dbReference type="EMBL" id="ABW28817.1"/>
    </source>
</evidence>
<dbReference type="GO" id="GO:0046872">
    <property type="term" value="F:metal ion binding"/>
    <property type="evidence" value="ECO:0007669"/>
    <property type="project" value="UniProtKB-KW"/>
</dbReference>
<sequence>MPLKAVLFDFNGVVLDDERIHQQIIWEMMEQEDLPLTQEELQLHCLGRTDRACFQDLYASMEQPLNQFHLRRLLSFKAKAYRQYIESLEYLPVFEGLIELIGQCLDAGLTLAIVSGALRSEVRLVLKQLSLEEAFPITVTSEDVKRSKPDPAGYQLAIKRLNRKFPGLDLDPCDCLAIEDSFAGIQAAKQAQVPVVGVAHTLPFHMLQRQANWCVDYLHQIELDRIQAIFAR</sequence>
<dbReference type="eggNOG" id="COG0637">
    <property type="taxonomic scope" value="Bacteria"/>
</dbReference>
<dbReference type="SFLD" id="SFLDG01129">
    <property type="entry name" value="C1.5:_HAD__Beta-PGM__Phosphata"/>
    <property type="match status" value="1"/>
</dbReference>
<dbReference type="InterPro" id="IPR041492">
    <property type="entry name" value="HAD_2"/>
</dbReference>
<evidence type="ECO:0000313" key="6">
    <source>
        <dbReference type="Proteomes" id="UP000000268"/>
    </source>
</evidence>
<dbReference type="PANTHER" id="PTHR46193">
    <property type="entry name" value="6-PHOSPHOGLUCONATE PHOSPHATASE"/>
    <property type="match status" value="1"/>
</dbReference>
<comment type="cofactor">
    <cofactor evidence="1">
        <name>Mg(2+)</name>
        <dbReference type="ChEBI" id="CHEBI:18420"/>
    </cofactor>
</comment>
<dbReference type="Proteomes" id="UP000000268">
    <property type="component" value="Chromosome"/>
</dbReference>
<dbReference type="GO" id="GO:0016787">
    <property type="term" value="F:hydrolase activity"/>
    <property type="evidence" value="ECO:0007669"/>
    <property type="project" value="UniProtKB-KW"/>
</dbReference>
<dbReference type="EMBL" id="CP000828">
    <property type="protein sequence ID" value="ABW28817.1"/>
    <property type="molecule type" value="Genomic_DNA"/>
</dbReference>
<gene>
    <name evidence="5" type="ordered locus">AM1_3832</name>
</gene>
<accession>B0C6X8</accession>
<keyword evidence="6" id="KW-1185">Reference proteome</keyword>
<dbReference type="HOGENOM" id="CLU_045011_13_3_3"/>
<dbReference type="PANTHER" id="PTHR46193:SF21">
    <property type="entry name" value="SLL1138 PROTEIN"/>
    <property type="match status" value="1"/>
</dbReference>
<dbReference type="SFLD" id="SFLDS00003">
    <property type="entry name" value="Haloacid_Dehalogenase"/>
    <property type="match status" value="1"/>
</dbReference>
<dbReference type="Gene3D" id="1.10.150.240">
    <property type="entry name" value="Putative phosphatase, domain 2"/>
    <property type="match status" value="1"/>
</dbReference>
<evidence type="ECO:0000256" key="3">
    <source>
        <dbReference type="ARBA" id="ARBA00022723"/>
    </source>
</evidence>
<dbReference type="AlphaFoldDB" id="B0C6X8"/>
<dbReference type="NCBIfam" id="TIGR01509">
    <property type="entry name" value="HAD-SF-IA-v3"/>
    <property type="match status" value="1"/>
</dbReference>
<comment type="similarity">
    <text evidence="2">Belongs to the HAD-like hydrolase superfamily. CbbY/CbbZ/Gph/YieH family.</text>
</comment>
<name>B0C6X8_ACAM1</name>
<organism evidence="5 6">
    <name type="scientific">Acaryochloris marina (strain MBIC 11017)</name>
    <dbReference type="NCBI Taxonomy" id="329726"/>
    <lineage>
        <taxon>Bacteria</taxon>
        <taxon>Bacillati</taxon>
        <taxon>Cyanobacteriota</taxon>
        <taxon>Cyanophyceae</taxon>
        <taxon>Acaryochloridales</taxon>
        <taxon>Acaryochloridaceae</taxon>
        <taxon>Acaryochloris</taxon>
    </lineage>
</organism>
<evidence type="ECO:0000256" key="2">
    <source>
        <dbReference type="ARBA" id="ARBA00006171"/>
    </source>
</evidence>
<dbReference type="InterPro" id="IPR036412">
    <property type="entry name" value="HAD-like_sf"/>
</dbReference>
<dbReference type="PRINTS" id="PR00413">
    <property type="entry name" value="HADHALOGNASE"/>
</dbReference>
<dbReference type="KEGG" id="amr:AM1_3832"/>
<dbReference type="InterPro" id="IPR006439">
    <property type="entry name" value="HAD-SF_hydro_IA"/>
</dbReference>
<proteinExistence type="inferred from homology"/>
<dbReference type="Pfam" id="PF13419">
    <property type="entry name" value="HAD_2"/>
    <property type="match status" value="1"/>
</dbReference>
<keyword evidence="5" id="KW-0378">Hydrolase</keyword>
<evidence type="ECO:0000256" key="1">
    <source>
        <dbReference type="ARBA" id="ARBA00001946"/>
    </source>
</evidence>
<keyword evidence="4" id="KW-0460">Magnesium</keyword>
<dbReference type="OrthoDB" id="9797743at2"/>
<evidence type="ECO:0000256" key="4">
    <source>
        <dbReference type="ARBA" id="ARBA00022842"/>
    </source>
</evidence>
<dbReference type="RefSeq" id="WP_012164189.1">
    <property type="nucleotide sequence ID" value="NC_009925.1"/>
</dbReference>
<dbReference type="InterPro" id="IPR051600">
    <property type="entry name" value="Beta-PGM-like"/>
</dbReference>
<protein>
    <submittedName>
        <fullName evidence="5">HAD-superfamily hydrolase subfamily IA, variant 3</fullName>
    </submittedName>
</protein>
<reference evidence="5 6" key="1">
    <citation type="journal article" date="2008" name="Proc. Natl. Acad. Sci. U.S.A.">
        <title>Niche adaptation and genome expansion in the chlorophyll d-producing cyanobacterium Acaryochloris marina.</title>
        <authorList>
            <person name="Swingley W.D."/>
            <person name="Chen M."/>
            <person name="Cheung P.C."/>
            <person name="Conrad A.L."/>
            <person name="Dejesa L.C."/>
            <person name="Hao J."/>
            <person name="Honchak B.M."/>
            <person name="Karbach L.E."/>
            <person name="Kurdoglu A."/>
            <person name="Lahiri S."/>
            <person name="Mastrian S.D."/>
            <person name="Miyashita H."/>
            <person name="Page L."/>
            <person name="Ramakrishna P."/>
            <person name="Satoh S."/>
            <person name="Sattley W.M."/>
            <person name="Shimada Y."/>
            <person name="Taylor H.L."/>
            <person name="Tomo T."/>
            <person name="Tsuchiya T."/>
            <person name="Wang Z.T."/>
            <person name="Raymond J."/>
            <person name="Mimuro M."/>
            <person name="Blankenship R.E."/>
            <person name="Touchman J.W."/>
        </authorList>
    </citation>
    <scope>NUCLEOTIDE SEQUENCE [LARGE SCALE GENOMIC DNA]</scope>
    <source>
        <strain evidence="6">MBIC 11017</strain>
    </source>
</reference>
<dbReference type="Gene3D" id="3.40.50.1000">
    <property type="entry name" value="HAD superfamily/HAD-like"/>
    <property type="match status" value="1"/>
</dbReference>
<dbReference type="CDD" id="cd07505">
    <property type="entry name" value="HAD_BPGM-like"/>
    <property type="match status" value="1"/>
</dbReference>
<dbReference type="STRING" id="329726.AM1_3832"/>
<dbReference type="SUPFAM" id="SSF56784">
    <property type="entry name" value="HAD-like"/>
    <property type="match status" value="1"/>
</dbReference>